<dbReference type="AlphaFoldDB" id="A0A4Z2BKV5"/>
<gene>
    <name evidence="2" type="ORF">fugu_019320</name>
</gene>
<dbReference type="Proteomes" id="UP000516260">
    <property type="component" value="Chromosome 21"/>
</dbReference>
<sequence length="148" mass="16070">MTEIMMSTRNWDDPVPSAVWPTTNNCTIKSASRFSAVQTHTPAPAPGKWTGGELQDGSAASGRIKTLTGDGLRQRQPEPEEKRKTFASPSPCLTQAGGIISCYATFTEGVAARRRHRDLTEADGESACEHDSHVSSVGLIRPRKFTVR</sequence>
<comment type="caution">
    <text evidence="2">The sequence shown here is derived from an EMBL/GenBank/DDBJ whole genome shotgun (WGS) entry which is preliminary data.</text>
</comment>
<evidence type="ECO:0000256" key="1">
    <source>
        <dbReference type="SAM" id="MobiDB-lite"/>
    </source>
</evidence>
<protein>
    <submittedName>
        <fullName evidence="2">Uncharacterized protein</fullName>
    </submittedName>
</protein>
<keyword evidence="3" id="KW-1185">Reference proteome</keyword>
<accession>A0A4Z2BKV5</accession>
<proteinExistence type="predicted"/>
<feature type="compositionally biased region" description="Basic and acidic residues" evidence="1">
    <location>
        <begin position="72"/>
        <end position="84"/>
    </location>
</feature>
<evidence type="ECO:0000313" key="2">
    <source>
        <dbReference type="EMBL" id="TNM92308.1"/>
    </source>
</evidence>
<name>A0A4Z2BKV5_9TELE</name>
<evidence type="ECO:0000313" key="3">
    <source>
        <dbReference type="Proteomes" id="UP000516260"/>
    </source>
</evidence>
<dbReference type="EMBL" id="SWLE01000014">
    <property type="protein sequence ID" value="TNM92308.1"/>
    <property type="molecule type" value="Genomic_DNA"/>
</dbReference>
<reference evidence="2 3" key="1">
    <citation type="submission" date="2019-04" db="EMBL/GenBank/DDBJ databases">
        <title>The sequence and de novo assembly of Takifugu bimaculatus genome using PacBio and Hi-C technologies.</title>
        <authorList>
            <person name="Xu P."/>
            <person name="Liu B."/>
            <person name="Zhou Z."/>
        </authorList>
    </citation>
    <scope>NUCLEOTIDE SEQUENCE [LARGE SCALE GENOMIC DNA]</scope>
    <source>
        <strain evidence="2">TB-2018</strain>
        <tissue evidence="2">Muscle</tissue>
    </source>
</reference>
<feature type="region of interest" description="Disordered" evidence="1">
    <location>
        <begin position="35"/>
        <end position="90"/>
    </location>
</feature>
<organism evidence="2 3">
    <name type="scientific">Takifugu bimaculatus</name>
    <dbReference type="NCBI Taxonomy" id="433685"/>
    <lineage>
        <taxon>Eukaryota</taxon>
        <taxon>Metazoa</taxon>
        <taxon>Chordata</taxon>
        <taxon>Craniata</taxon>
        <taxon>Vertebrata</taxon>
        <taxon>Euteleostomi</taxon>
        <taxon>Actinopterygii</taxon>
        <taxon>Neopterygii</taxon>
        <taxon>Teleostei</taxon>
        <taxon>Neoteleostei</taxon>
        <taxon>Acanthomorphata</taxon>
        <taxon>Eupercaria</taxon>
        <taxon>Tetraodontiformes</taxon>
        <taxon>Tetradontoidea</taxon>
        <taxon>Tetraodontidae</taxon>
        <taxon>Takifugu</taxon>
    </lineage>
</organism>